<proteinExistence type="inferred from homology"/>
<dbReference type="InterPro" id="IPR014746">
    <property type="entry name" value="Gln_synth/guanido_kin_cat_dom"/>
</dbReference>
<dbReference type="PANTHER" id="PTHR11547">
    <property type="entry name" value="ARGININE OR CREATINE KINASE"/>
    <property type="match status" value="1"/>
</dbReference>
<evidence type="ECO:0000313" key="8">
    <source>
        <dbReference type="EMBL" id="HIT43049.1"/>
    </source>
</evidence>
<feature type="domain" description="Phosphagen kinase C-terminal" evidence="7">
    <location>
        <begin position="14"/>
        <end position="245"/>
    </location>
</feature>
<protein>
    <submittedName>
        <fullName evidence="8">ATP--guanido phosphotransferase</fullName>
    </submittedName>
</protein>
<keyword evidence="4 5" id="KW-0067">ATP-binding</keyword>
<feature type="binding site" evidence="5">
    <location>
        <begin position="198"/>
        <end position="203"/>
    </location>
    <ligand>
        <name>ATP</name>
        <dbReference type="ChEBI" id="CHEBI:30616"/>
    </ligand>
</feature>
<evidence type="ECO:0000256" key="2">
    <source>
        <dbReference type="ARBA" id="ARBA00022741"/>
    </source>
</evidence>
<keyword evidence="3 5" id="KW-0418">Kinase</keyword>
<dbReference type="AlphaFoldDB" id="A0A9D1GMI7"/>
<feature type="binding site" evidence="5">
    <location>
        <position position="116"/>
    </location>
    <ligand>
        <name>ATP</name>
        <dbReference type="ChEBI" id="CHEBI:30616"/>
    </ligand>
</feature>
<feature type="binding site" evidence="5">
    <location>
        <begin position="17"/>
        <end position="21"/>
    </location>
    <ligand>
        <name>ATP</name>
        <dbReference type="ChEBI" id="CHEBI:30616"/>
    </ligand>
</feature>
<keyword evidence="1 5" id="KW-0808">Transferase</keyword>
<dbReference type="EMBL" id="DVKS01000222">
    <property type="protein sequence ID" value="HIT43049.1"/>
    <property type="molecule type" value="Genomic_DNA"/>
</dbReference>
<dbReference type="GO" id="GO:0046314">
    <property type="term" value="P:phosphocreatine biosynthetic process"/>
    <property type="evidence" value="ECO:0007669"/>
    <property type="project" value="InterPro"/>
</dbReference>
<name>A0A9D1GMI7_9FIRM</name>
<dbReference type="InterPro" id="IPR000749">
    <property type="entry name" value="ATP-guanido_PTrfase"/>
</dbReference>
<keyword evidence="6" id="KW-0175">Coiled coil</keyword>
<keyword evidence="2 5" id="KW-0547">Nucleotide-binding</keyword>
<reference evidence="8" key="2">
    <citation type="journal article" date="2021" name="PeerJ">
        <title>Extensive microbial diversity within the chicken gut microbiome revealed by metagenomics and culture.</title>
        <authorList>
            <person name="Gilroy R."/>
            <person name="Ravi A."/>
            <person name="Getino M."/>
            <person name="Pursley I."/>
            <person name="Horton D.L."/>
            <person name="Alikhan N.F."/>
            <person name="Baker D."/>
            <person name="Gharbi K."/>
            <person name="Hall N."/>
            <person name="Watson M."/>
            <person name="Adriaenssens E.M."/>
            <person name="Foster-Nyarko E."/>
            <person name="Jarju S."/>
            <person name="Secka A."/>
            <person name="Antonio M."/>
            <person name="Oren A."/>
            <person name="Chaudhuri R.R."/>
            <person name="La Ragione R."/>
            <person name="Hildebrand F."/>
            <person name="Pallen M.J."/>
        </authorList>
    </citation>
    <scope>NUCLEOTIDE SEQUENCE</scope>
    <source>
        <strain evidence="8">CHK123-3438</strain>
    </source>
</reference>
<dbReference type="Gene3D" id="3.30.590.10">
    <property type="entry name" value="Glutamine synthetase/guanido kinase, catalytic domain"/>
    <property type="match status" value="1"/>
</dbReference>
<organism evidence="8 9">
    <name type="scientific">Candidatus Caccovicinus merdipullorum</name>
    <dbReference type="NCBI Taxonomy" id="2840724"/>
    <lineage>
        <taxon>Bacteria</taxon>
        <taxon>Bacillati</taxon>
        <taxon>Bacillota</taxon>
        <taxon>Clostridia</taxon>
        <taxon>Eubacteriales</taxon>
        <taxon>Candidatus Caccovicinus</taxon>
    </lineage>
</organism>
<evidence type="ECO:0000256" key="4">
    <source>
        <dbReference type="ARBA" id="ARBA00022840"/>
    </source>
</evidence>
<dbReference type="GO" id="GO:0005524">
    <property type="term" value="F:ATP binding"/>
    <property type="evidence" value="ECO:0007669"/>
    <property type="project" value="UniProtKB-UniRule"/>
</dbReference>
<evidence type="ECO:0000256" key="5">
    <source>
        <dbReference type="PROSITE-ProRule" id="PRU00843"/>
    </source>
</evidence>
<dbReference type="InterPro" id="IPR022414">
    <property type="entry name" value="ATP-guanido_PTrfase_cat"/>
</dbReference>
<dbReference type="GO" id="GO:0005615">
    <property type="term" value="C:extracellular space"/>
    <property type="evidence" value="ECO:0007669"/>
    <property type="project" value="TreeGrafter"/>
</dbReference>
<evidence type="ECO:0000256" key="1">
    <source>
        <dbReference type="ARBA" id="ARBA00022679"/>
    </source>
</evidence>
<dbReference type="PANTHER" id="PTHR11547:SF38">
    <property type="entry name" value="ARGININE KINASE 1-RELATED"/>
    <property type="match status" value="1"/>
</dbReference>
<sequence length="344" mass="39625">MLKWFEQTQDKEPNVVSSRIRLVRNWDQYRFPKSLSPGESEELVKRLEYGLKDLNELDGTDYEYAYLEELDELSRRALKERRILNSSILEKKETVGLIVSRDESVSLVLNGDDHIRIQLLSSGLHLDQLWKKADQLDDYVNTRFSYAFDEKYGYLTSFPTNVGTGMRASVTLHLPTLSTGKKFQNLIGDMSRFGVTLRGVYGEGSENYGSLYEVANQKTLGLSEQEIIDLVKRIANQLNRQEKQVRQLSLKNHSLEREDEAYKSYGVLKYARRLSAKDAMVFLSQLMAASDDGILTFEEPCSIYRMMLGIQTANLQKLSHKPLSREELDVARAAYLRKELPELR</sequence>
<feature type="binding site" evidence="5">
    <location>
        <begin position="167"/>
        <end position="171"/>
    </location>
    <ligand>
        <name>ATP</name>
        <dbReference type="ChEBI" id="CHEBI:30616"/>
    </ligand>
</feature>
<dbReference type="PROSITE" id="PS51510">
    <property type="entry name" value="PHOSPHAGEN_KINASE_C"/>
    <property type="match status" value="1"/>
</dbReference>
<gene>
    <name evidence="8" type="ORF">IAB60_13310</name>
</gene>
<comment type="caution">
    <text evidence="8">The sequence shown here is derived from an EMBL/GenBank/DDBJ whole genome shotgun (WGS) entry which is preliminary data.</text>
</comment>
<comment type="caution">
    <text evidence="5">Lacks conserved residue(s) required for the propagation of feature annotation.</text>
</comment>
<dbReference type="GO" id="GO:0004111">
    <property type="term" value="F:creatine kinase activity"/>
    <property type="evidence" value="ECO:0007669"/>
    <property type="project" value="InterPro"/>
</dbReference>
<feature type="coiled-coil region" evidence="6">
    <location>
        <begin position="231"/>
        <end position="258"/>
    </location>
</feature>
<evidence type="ECO:0000256" key="3">
    <source>
        <dbReference type="ARBA" id="ARBA00022777"/>
    </source>
</evidence>
<accession>A0A9D1GMI7</accession>
<dbReference type="CDD" id="cd07930">
    <property type="entry name" value="bacterial_phosphagen_kinase"/>
    <property type="match status" value="1"/>
</dbReference>
<evidence type="ECO:0000313" key="9">
    <source>
        <dbReference type="Proteomes" id="UP000886860"/>
    </source>
</evidence>
<evidence type="ECO:0000256" key="6">
    <source>
        <dbReference type="SAM" id="Coils"/>
    </source>
</evidence>
<reference evidence="8" key="1">
    <citation type="submission" date="2020-10" db="EMBL/GenBank/DDBJ databases">
        <authorList>
            <person name="Gilroy R."/>
        </authorList>
    </citation>
    <scope>NUCLEOTIDE SEQUENCE</scope>
    <source>
        <strain evidence="8">CHK123-3438</strain>
    </source>
</reference>
<dbReference type="Proteomes" id="UP000886860">
    <property type="component" value="Unassembled WGS sequence"/>
</dbReference>
<dbReference type="SUPFAM" id="SSF55931">
    <property type="entry name" value="Glutamine synthetase/guanido kinase"/>
    <property type="match status" value="1"/>
</dbReference>
<dbReference type="Pfam" id="PF00217">
    <property type="entry name" value="ATP-gua_Ptrans"/>
    <property type="match status" value="1"/>
</dbReference>
<comment type="similarity">
    <text evidence="5">Belongs to the ATP:guanido phosphotransferase family.</text>
</comment>
<evidence type="ECO:0000259" key="7">
    <source>
        <dbReference type="PROSITE" id="PS51510"/>
    </source>
</evidence>
<dbReference type="InterPro" id="IPR023660">
    <property type="entry name" value="Arg_Kinase"/>
</dbReference>